<dbReference type="PROSITE" id="PS51128">
    <property type="entry name" value="ZF_DKSA_2"/>
    <property type="match status" value="1"/>
</dbReference>
<dbReference type="NCBIfam" id="TIGR02890">
    <property type="entry name" value="bacill_yteA"/>
    <property type="match status" value="1"/>
</dbReference>
<feature type="region of interest" description="Disordered" evidence="5">
    <location>
        <begin position="239"/>
        <end position="272"/>
    </location>
</feature>
<dbReference type="AlphaFoldDB" id="A0A150NDB6"/>
<organism evidence="7 8">
    <name type="scientific">Geobacillus stearothermophilus</name>
    <name type="common">Bacillus stearothermophilus</name>
    <dbReference type="NCBI Taxonomy" id="1422"/>
    <lineage>
        <taxon>Bacteria</taxon>
        <taxon>Bacillati</taxon>
        <taxon>Bacillota</taxon>
        <taxon>Bacilli</taxon>
        <taxon>Bacillales</taxon>
        <taxon>Anoxybacillaceae</taxon>
        <taxon>Geobacillus</taxon>
    </lineage>
</organism>
<feature type="compositionally biased region" description="Basic and acidic residues" evidence="5">
    <location>
        <begin position="243"/>
        <end position="263"/>
    </location>
</feature>
<evidence type="ECO:0000256" key="3">
    <source>
        <dbReference type="ARBA" id="ARBA00022833"/>
    </source>
</evidence>
<evidence type="ECO:0000256" key="2">
    <source>
        <dbReference type="ARBA" id="ARBA00022771"/>
    </source>
</evidence>
<evidence type="ECO:0000313" key="8">
    <source>
        <dbReference type="Proteomes" id="UP000075517"/>
    </source>
</evidence>
<keyword evidence="3" id="KW-0862">Zinc</keyword>
<dbReference type="Gene3D" id="1.20.120.910">
    <property type="entry name" value="DksA, coiled-coil domain"/>
    <property type="match status" value="1"/>
</dbReference>
<feature type="zinc finger region" description="dksA C4-type" evidence="4">
    <location>
        <begin position="97"/>
        <end position="121"/>
    </location>
</feature>
<comment type="caution">
    <text evidence="7">The sequence shown here is derived from an EMBL/GenBank/DDBJ whole genome shotgun (WGS) entry which is preliminary data.</text>
</comment>
<dbReference type="InterPro" id="IPR037187">
    <property type="entry name" value="DnaK_N"/>
</dbReference>
<reference evidence="7 8" key="1">
    <citation type="submission" date="2016-01" db="EMBL/GenBank/DDBJ databases">
        <title>Draft Genome Sequences of Seven Thermophilic Sporeformers Isolated from Foods.</title>
        <authorList>
            <person name="Berendsen E.M."/>
            <person name="Wells-Bennik M.H."/>
            <person name="Krawcyk A.O."/>
            <person name="De Jong A."/>
            <person name="Holsappel S."/>
            <person name="Eijlander R.T."/>
            <person name="Kuipers O.P."/>
        </authorList>
    </citation>
    <scope>NUCLEOTIDE SEQUENCE [LARGE SCALE GENOMIC DNA]</scope>
    <source>
        <strain evidence="7 8">B4114</strain>
    </source>
</reference>
<feature type="domain" description="Zinc finger DksA/TraR C4-type" evidence="6">
    <location>
        <begin position="92"/>
        <end position="120"/>
    </location>
</feature>
<dbReference type="InterPro" id="IPR000962">
    <property type="entry name" value="Znf_DskA_TraR"/>
</dbReference>
<keyword evidence="1" id="KW-0479">Metal-binding</keyword>
<protein>
    <recommendedName>
        <fullName evidence="6">Zinc finger DksA/TraR C4-type domain-containing protein</fullName>
    </recommendedName>
</protein>
<dbReference type="PATRIC" id="fig|1422.17.peg.2396"/>
<dbReference type="Proteomes" id="UP000075517">
    <property type="component" value="Unassembled WGS sequence"/>
</dbReference>
<evidence type="ECO:0000256" key="5">
    <source>
        <dbReference type="SAM" id="MobiDB-lite"/>
    </source>
</evidence>
<sequence length="272" mass="31211">MRLMLTNEQLAVLRSRLLDMKRETEDRLKQNDHFGMIRSHAHDAVGELASYDNHPADEATELYEREKDLALKEHAEREVREIERALGAIADGTYGTCRVCGRPIPYERLEALPTTLYCREHSPDQTVSQKRPLEEGVLMPPFGKFDFDDRAESVAYDAEDAWQEAARYGTSDTPSDLGKNVDSYSEVYAESEENVGYVEDLENFAAVDLHGRHVRVYPTREHELLENILDDEGIMSNIGDLPAYEKDPYTSTDSYRRYDERLSQQHFGETTP</sequence>
<name>A0A150NDB6_GEOSE</name>
<proteinExistence type="predicted"/>
<dbReference type="EMBL" id="LQYY01000032">
    <property type="protein sequence ID" value="KYD34683.1"/>
    <property type="molecule type" value="Genomic_DNA"/>
</dbReference>
<evidence type="ECO:0000259" key="6">
    <source>
        <dbReference type="Pfam" id="PF01258"/>
    </source>
</evidence>
<accession>A0A150NDB6</accession>
<gene>
    <name evidence="7" type="ORF">B4114_2484</name>
</gene>
<evidence type="ECO:0000256" key="1">
    <source>
        <dbReference type="ARBA" id="ARBA00022723"/>
    </source>
</evidence>
<dbReference type="InterPro" id="IPR014240">
    <property type="entry name" value="YteA"/>
</dbReference>
<evidence type="ECO:0000313" key="7">
    <source>
        <dbReference type="EMBL" id="KYD34683.1"/>
    </source>
</evidence>
<dbReference type="Pfam" id="PF01258">
    <property type="entry name" value="zf-dskA_traR"/>
    <property type="match status" value="1"/>
</dbReference>
<evidence type="ECO:0000256" key="4">
    <source>
        <dbReference type="PROSITE-ProRule" id="PRU00510"/>
    </source>
</evidence>
<keyword evidence="2" id="KW-0863">Zinc-finger</keyword>
<dbReference type="SUPFAM" id="SSF57716">
    <property type="entry name" value="Glucocorticoid receptor-like (DNA-binding domain)"/>
    <property type="match status" value="1"/>
</dbReference>
<dbReference type="PANTHER" id="PTHR33823">
    <property type="entry name" value="RNA POLYMERASE-BINDING TRANSCRIPTION FACTOR DKSA-RELATED"/>
    <property type="match status" value="1"/>
</dbReference>
<dbReference type="GO" id="GO:0008270">
    <property type="term" value="F:zinc ion binding"/>
    <property type="evidence" value="ECO:0007669"/>
    <property type="project" value="UniProtKB-KW"/>
</dbReference>
<dbReference type="PANTHER" id="PTHR33823:SF4">
    <property type="entry name" value="GENERAL STRESS PROTEIN 16O"/>
    <property type="match status" value="1"/>
</dbReference>
<dbReference type="SUPFAM" id="SSF109635">
    <property type="entry name" value="DnaK suppressor protein DksA, alpha-hairpin domain"/>
    <property type="match status" value="1"/>
</dbReference>